<proteinExistence type="predicted"/>
<keyword evidence="1" id="KW-1133">Transmembrane helix</keyword>
<keyword evidence="1" id="KW-0472">Membrane</keyword>
<evidence type="ECO:0008006" key="4">
    <source>
        <dbReference type="Google" id="ProtNLM"/>
    </source>
</evidence>
<protein>
    <recommendedName>
        <fullName evidence="4">Integral membrane protein</fullName>
    </recommendedName>
</protein>
<name>A0ABW2KQG6_9ACTN</name>
<dbReference type="EMBL" id="JBHTBH010000021">
    <property type="protein sequence ID" value="MFC7331427.1"/>
    <property type="molecule type" value="Genomic_DNA"/>
</dbReference>
<feature type="transmembrane region" description="Helical" evidence="1">
    <location>
        <begin position="78"/>
        <end position="102"/>
    </location>
</feature>
<dbReference type="Proteomes" id="UP001596540">
    <property type="component" value="Unassembled WGS sequence"/>
</dbReference>
<organism evidence="2 3">
    <name type="scientific">Marinactinospora rubrisoli</name>
    <dbReference type="NCBI Taxonomy" id="2715399"/>
    <lineage>
        <taxon>Bacteria</taxon>
        <taxon>Bacillati</taxon>
        <taxon>Actinomycetota</taxon>
        <taxon>Actinomycetes</taxon>
        <taxon>Streptosporangiales</taxon>
        <taxon>Nocardiopsidaceae</taxon>
        <taxon>Marinactinospora</taxon>
    </lineage>
</organism>
<evidence type="ECO:0000313" key="3">
    <source>
        <dbReference type="Proteomes" id="UP001596540"/>
    </source>
</evidence>
<evidence type="ECO:0000256" key="1">
    <source>
        <dbReference type="SAM" id="Phobius"/>
    </source>
</evidence>
<gene>
    <name evidence="2" type="ORF">ACFQRF_27155</name>
</gene>
<reference evidence="3" key="1">
    <citation type="journal article" date="2019" name="Int. J. Syst. Evol. Microbiol.">
        <title>The Global Catalogue of Microorganisms (GCM) 10K type strain sequencing project: providing services to taxonomists for standard genome sequencing and annotation.</title>
        <authorList>
            <consortium name="The Broad Institute Genomics Platform"/>
            <consortium name="The Broad Institute Genome Sequencing Center for Infectious Disease"/>
            <person name="Wu L."/>
            <person name="Ma J."/>
        </authorList>
    </citation>
    <scope>NUCLEOTIDE SEQUENCE [LARGE SCALE GENOMIC DNA]</scope>
    <source>
        <strain evidence="3">CGMCC 4.7382</strain>
    </source>
</reference>
<accession>A0ABW2KQG6</accession>
<dbReference type="RefSeq" id="WP_379874261.1">
    <property type="nucleotide sequence ID" value="NZ_JBHTBH010000021.1"/>
</dbReference>
<feature type="transmembrane region" description="Helical" evidence="1">
    <location>
        <begin position="43"/>
        <end position="66"/>
    </location>
</feature>
<sequence>MNAPDLTLFTIDALTLASGYPDWNSEPQAPPGLEGFATDWIGWARWVAGLAGFFGLIICGVMMMVGRRNRGAMAVDGATGMLWVIGGLCVVVMAGSIISGILTG</sequence>
<comment type="caution">
    <text evidence="2">The sequence shown here is derived from an EMBL/GenBank/DDBJ whole genome shotgun (WGS) entry which is preliminary data.</text>
</comment>
<evidence type="ECO:0000313" key="2">
    <source>
        <dbReference type="EMBL" id="MFC7331427.1"/>
    </source>
</evidence>
<keyword evidence="1" id="KW-0812">Transmembrane</keyword>
<keyword evidence="3" id="KW-1185">Reference proteome</keyword>